<evidence type="ECO:0000256" key="2">
    <source>
        <dbReference type="SAM" id="MobiDB-lite"/>
    </source>
</evidence>
<evidence type="ECO:0000259" key="3">
    <source>
        <dbReference type="PROSITE" id="PS51181"/>
    </source>
</evidence>
<dbReference type="EMBL" id="CAUYUJ010001512">
    <property type="protein sequence ID" value="CAK0796286.1"/>
    <property type="molecule type" value="Genomic_DNA"/>
</dbReference>
<dbReference type="InterPro" id="IPR029021">
    <property type="entry name" value="Prot-tyrosine_phosphatase-like"/>
</dbReference>
<dbReference type="InterPro" id="IPR051281">
    <property type="entry name" value="Dual-spec_lipid-protein_phosph"/>
</dbReference>
<organism evidence="4 5">
    <name type="scientific">Prorocentrum cordatum</name>
    <dbReference type="NCBI Taxonomy" id="2364126"/>
    <lineage>
        <taxon>Eukaryota</taxon>
        <taxon>Sar</taxon>
        <taxon>Alveolata</taxon>
        <taxon>Dinophyceae</taxon>
        <taxon>Prorocentrales</taxon>
        <taxon>Prorocentraceae</taxon>
        <taxon>Prorocentrum</taxon>
    </lineage>
</organism>
<sequence>MGFIFPMADCKMNIFEAVLVPITLAEITVFKHLNIPFPLLRALRPIFRCIRVLRVCLRTAGKGTQYLTRLRHQLSGDRLRFIQDGFDLDLQYISPQIIVMADPTVGSDAILHNPLKDVARFLNERHTNRYLLLNVTEDRRYPLGPFFGRYFKFPIAQDSVPSLDGLKLMVEAVDQWLKADETRVVAVHSKHNQGRVALLVVALMLHRRDHRSAGHALASFEALRRREASDAEHRPTLDSASQLRFLDYFAHACSLHGGLPARTARIKRVQVSGVPNAHLLDPHGRLRTPGRGGARQLRGAGER</sequence>
<feature type="region of interest" description="Disordered" evidence="2">
    <location>
        <begin position="277"/>
        <end position="303"/>
    </location>
</feature>
<reference evidence="4" key="1">
    <citation type="submission" date="2023-10" db="EMBL/GenBank/DDBJ databases">
        <authorList>
            <person name="Chen Y."/>
            <person name="Shah S."/>
            <person name="Dougan E. K."/>
            <person name="Thang M."/>
            <person name="Chan C."/>
        </authorList>
    </citation>
    <scope>NUCLEOTIDE SEQUENCE [LARGE SCALE GENOMIC DNA]</scope>
</reference>
<evidence type="ECO:0000256" key="1">
    <source>
        <dbReference type="ARBA" id="ARBA00022801"/>
    </source>
</evidence>
<evidence type="ECO:0000313" key="5">
    <source>
        <dbReference type="Proteomes" id="UP001189429"/>
    </source>
</evidence>
<gene>
    <name evidence="4" type="ORF">PCOR1329_LOCUS5703</name>
</gene>
<dbReference type="PROSITE" id="PS51181">
    <property type="entry name" value="PPASE_TENSIN"/>
    <property type="match status" value="1"/>
</dbReference>
<protein>
    <recommendedName>
        <fullName evidence="3">Phosphatase tensin-type domain-containing protein</fullName>
    </recommendedName>
</protein>
<keyword evidence="5" id="KW-1185">Reference proteome</keyword>
<dbReference type="PANTHER" id="PTHR12305">
    <property type="entry name" value="PHOSPHATASE WITH HOMOLOGY TO TENSIN"/>
    <property type="match status" value="1"/>
</dbReference>
<proteinExistence type="predicted"/>
<dbReference type="Proteomes" id="UP001189429">
    <property type="component" value="Unassembled WGS sequence"/>
</dbReference>
<evidence type="ECO:0000313" key="4">
    <source>
        <dbReference type="EMBL" id="CAK0796286.1"/>
    </source>
</evidence>
<dbReference type="Gene3D" id="3.90.190.10">
    <property type="entry name" value="Protein tyrosine phosphatase superfamily"/>
    <property type="match status" value="1"/>
</dbReference>
<dbReference type="SUPFAM" id="SSF52799">
    <property type="entry name" value="(Phosphotyrosine protein) phosphatases II"/>
    <property type="match status" value="1"/>
</dbReference>
<comment type="caution">
    <text evidence="4">The sequence shown here is derived from an EMBL/GenBank/DDBJ whole genome shotgun (WGS) entry which is preliminary data.</text>
</comment>
<dbReference type="PANTHER" id="PTHR12305:SF60">
    <property type="entry name" value="PHOSPHATIDYLINOSITOL 3,4,5-TRISPHOSPHATE 3-PHOSPHATASE TPTE2-RELATED"/>
    <property type="match status" value="1"/>
</dbReference>
<accession>A0ABN9PSY7</accession>
<keyword evidence="1" id="KW-0378">Hydrolase</keyword>
<feature type="compositionally biased region" description="Low complexity" evidence="2">
    <location>
        <begin position="294"/>
        <end position="303"/>
    </location>
</feature>
<feature type="domain" description="Phosphatase tensin-type" evidence="3">
    <location>
        <begin position="79"/>
        <end position="256"/>
    </location>
</feature>
<name>A0ABN9PSY7_9DINO</name>
<dbReference type="InterPro" id="IPR029023">
    <property type="entry name" value="Tensin_phosphatase"/>
</dbReference>